<keyword evidence="12 20" id="KW-0418">Kinase</keyword>
<evidence type="ECO:0000313" key="20">
    <source>
        <dbReference type="EMBL" id="GAF03219.1"/>
    </source>
</evidence>
<dbReference type="STRING" id="869213.GCA_000517085_01400"/>
<dbReference type="eggNOG" id="COG4585">
    <property type="taxonomic scope" value="Bacteria"/>
</dbReference>
<dbReference type="InterPro" id="IPR036890">
    <property type="entry name" value="HATPase_C_sf"/>
</dbReference>
<dbReference type="InterPro" id="IPR003594">
    <property type="entry name" value="HATPase_dom"/>
</dbReference>
<dbReference type="PANTHER" id="PTHR24421">
    <property type="entry name" value="NITRATE/NITRITE SENSOR PROTEIN NARX-RELATED"/>
    <property type="match status" value="1"/>
</dbReference>
<reference evidence="20 21" key="1">
    <citation type="journal article" date="2014" name="Genome Announc.">
        <title>Draft Genome Sequence of Cytophaga fermentans JCM 21142T, a Facultative Anaerobe Isolated from Marine Mud.</title>
        <authorList>
            <person name="Starns D."/>
            <person name="Oshima K."/>
            <person name="Suda W."/>
            <person name="Iino T."/>
            <person name="Yuki M."/>
            <person name="Inoue J."/>
            <person name="Kitamura K."/>
            <person name="Iida T."/>
            <person name="Darby A."/>
            <person name="Hattori M."/>
            <person name="Ohkuma M."/>
        </authorList>
    </citation>
    <scope>NUCLEOTIDE SEQUENCE [LARGE SCALE GENOMIC DNA]</scope>
    <source>
        <strain evidence="20 21">JCM 21142</strain>
    </source>
</reference>
<dbReference type="GO" id="GO:0046983">
    <property type="term" value="F:protein dimerization activity"/>
    <property type="evidence" value="ECO:0007669"/>
    <property type="project" value="InterPro"/>
</dbReference>
<dbReference type="Pfam" id="PF07730">
    <property type="entry name" value="HisKA_3"/>
    <property type="match status" value="1"/>
</dbReference>
<keyword evidence="16" id="KW-0411">Iron-sulfur</keyword>
<keyword evidence="7" id="KW-0963">Cytoplasm</keyword>
<comment type="caution">
    <text evidence="20">The sequence shown here is derived from an EMBL/GenBank/DDBJ whole genome shotgun (WGS) entry which is preliminary data.</text>
</comment>
<name>W7YLG3_9BACT</name>
<gene>
    <name evidence="20" type="ORF">JCM21142_41885</name>
</gene>
<evidence type="ECO:0000313" key="21">
    <source>
        <dbReference type="Proteomes" id="UP000019402"/>
    </source>
</evidence>
<evidence type="ECO:0000256" key="11">
    <source>
        <dbReference type="ARBA" id="ARBA00022741"/>
    </source>
</evidence>
<keyword evidence="15" id="KW-0902">Two-component regulatory system</keyword>
<dbReference type="Gene3D" id="1.20.5.1930">
    <property type="match status" value="1"/>
</dbReference>
<keyword evidence="9" id="KW-0808">Transferase</keyword>
<dbReference type="AlphaFoldDB" id="W7YLG3"/>
<dbReference type="InterPro" id="IPR004358">
    <property type="entry name" value="Sig_transdc_His_kin-like_C"/>
</dbReference>
<evidence type="ECO:0000256" key="1">
    <source>
        <dbReference type="ARBA" id="ARBA00000085"/>
    </source>
</evidence>
<feature type="domain" description="Histidine kinase" evidence="19">
    <location>
        <begin position="132"/>
        <end position="330"/>
    </location>
</feature>
<evidence type="ECO:0000256" key="15">
    <source>
        <dbReference type="ARBA" id="ARBA00023012"/>
    </source>
</evidence>
<evidence type="ECO:0000256" key="16">
    <source>
        <dbReference type="ARBA" id="ARBA00023014"/>
    </source>
</evidence>
<dbReference type="Proteomes" id="UP000019402">
    <property type="component" value="Unassembled WGS sequence"/>
</dbReference>
<evidence type="ECO:0000256" key="6">
    <source>
        <dbReference type="ARBA" id="ARBA00022485"/>
    </source>
</evidence>
<evidence type="ECO:0000256" key="14">
    <source>
        <dbReference type="ARBA" id="ARBA00023004"/>
    </source>
</evidence>
<sequence length="332" mass="37551">MNTTRHALTIDQQYRLANLLPVGFLVLSLDDQVIFYNEAFLHVMGMEDHSDEKVKENVYLNRLVEEVNTRKSQNVKSFSFIFDISSDAHVNMQVSVSHEDIILIAQPSGPSEDVEVASVQAILEGQENERRRIGREIHDGLGPLVSYVKFSFDTIVEQISSQNFSQPELLKSISETIDIVSDDLRSLSHRLVPRTLDEFGLYSAFNNLISKLNETKKLNIEFYTNMKSESRFNDEIELNIFRCAQEVINNAIKYAKASHILVQIIQHKHSIILMVEDDGVGFVRASLGSSHQGIGLTNVETRVRLLEGEFNLDSEIGRGTVVSIEIPIKCNL</sequence>
<comment type="function">
    <text evidence="17">Member of the two-component regulatory system NreB/NreC involved in the control of dissimilatory nitrate/nitrite reduction in response to oxygen. NreB functions as a direct oxygen sensor histidine kinase which is autophosphorylated, in the absence of oxygen, probably at the conserved histidine residue, and transfers its phosphate group probably to a conserved aspartate residue of NreC. NreB/NreC activates the expression of the nitrate (narGHJI) and nitrite (nir) reductase operons, as well as the putative nitrate transporter gene narT.</text>
</comment>
<dbReference type="PROSITE" id="PS50109">
    <property type="entry name" value="HIS_KIN"/>
    <property type="match status" value="1"/>
</dbReference>
<keyword evidence="8" id="KW-0597">Phosphoprotein</keyword>
<dbReference type="PANTHER" id="PTHR24421:SF10">
    <property type="entry name" value="NITRATE_NITRITE SENSOR PROTEIN NARQ"/>
    <property type="match status" value="1"/>
</dbReference>
<dbReference type="EC" id="2.7.13.3" evidence="4"/>
<dbReference type="OrthoDB" id="9760839at2"/>
<dbReference type="GO" id="GO:0005524">
    <property type="term" value="F:ATP binding"/>
    <property type="evidence" value="ECO:0007669"/>
    <property type="project" value="UniProtKB-KW"/>
</dbReference>
<dbReference type="SUPFAM" id="SSF55874">
    <property type="entry name" value="ATPase domain of HSP90 chaperone/DNA topoisomerase II/histidine kinase"/>
    <property type="match status" value="1"/>
</dbReference>
<accession>W7YLG3</accession>
<dbReference type="Pfam" id="PF02518">
    <property type="entry name" value="HATPase_c"/>
    <property type="match status" value="1"/>
</dbReference>
<dbReference type="EMBL" id="BAMD01000019">
    <property type="protein sequence ID" value="GAF03219.1"/>
    <property type="molecule type" value="Genomic_DNA"/>
</dbReference>
<dbReference type="Gene3D" id="3.30.565.10">
    <property type="entry name" value="Histidine kinase-like ATPase, C-terminal domain"/>
    <property type="match status" value="1"/>
</dbReference>
<evidence type="ECO:0000256" key="8">
    <source>
        <dbReference type="ARBA" id="ARBA00022553"/>
    </source>
</evidence>
<dbReference type="GO" id="GO:0051539">
    <property type="term" value="F:4 iron, 4 sulfur cluster binding"/>
    <property type="evidence" value="ECO:0007669"/>
    <property type="project" value="UniProtKB-KW"/>
</dbReference>
<dbReference type="SMART" id="SM00387">
    <property type="entry name" value="HATPase_c"/>
    <property type="match status" value="1"/>
</dbReference>
<evidence type="ECO:0000256" key="2">
    <source>
        <dbReference type="ARBA" id="ARBA00001966"/>
    </source>
</evidence>
<evidence type="ECO:0000259" key="19">
    <source>
        <dbReference type="PROSITE" id="PS50109"/>
    </source>
</evidence>
<keyword evidence="13" id="KW-0067">ATP-binding</keyword>
<dbReference type="GO" id="GO:0046872">
    <property type="term" value="F:metal ion binding"/>
    <property type="evidence" value="ECO:0007669"/>
    <property type="project" value="UniProtKB-KW"/>
</dbReference>
<evidence type="ECO:0000256" key="9">
    <source>
        <dbReference type="ARBA" id="ARBA00022679"/>
    </source>
</evidence>
<keyword evidence="6" id="KW-0004">4Fe-4S</keyword>
<keyword evidence="14" id="KW-0408">Iron</keyword>
<comment type="catalytic activity">
    <reaction evidence="1">
        <text>ATP + protein L-histidine = ADP + protein N-phospho-L-histidine.</text>
        <dbReference type="EC" id="2.7.13.3"/>
    </reaction>
</comment>
<dbReference type="InterPro" id="IPR050482">
    <property type="entry name" value="Sensor_HK_TwoCompSys"/>
</dbReference>
<dbReference type="GO" id="GO:0000155">
    <property type="term" value="F:phosphorelay sensor kinase activity"/>
    <property type="evidence" value="ECO:0007669"/>
    <property type="project" value="InterPro"/>
</dbReference>
<evidence type="ECO:0000256" key="10">
    <source>
        <dbReference type="ARBA" id="ARBA00022723"/>
    </source>
</evidence>
<evidence type="ECO:0000256" key="3">
    <source>
        <dbReference type="ARBA" id="ARBA00004496"/>
    </source>
</evidence>
<evidence type="ECO:0000256" key="18">
    <source>
        <dbReference type="ARBA" id="ARBA00030800"/>
    </source>
</evidence>
<evidence type="ECO:0000256" key="5">
    <source>
        <dbReference type="ARBA" id="ARBA00017322"/>
    </source>
</evidence>
<comment type="subcellular location">
    <subcellularLocation>
        <location evidence="3">Cytoplasm</location>
    </subcellularLocation>
</comment>
<protein>
    <recommendedName>
        <fullName evidence="5">Oxygen sensor histidine kinase NreB</fullName>
        <ecNumber evidence="4">2.7.13.3</ecNumber>
    </recommendedName>
    <alternativeName>
        <fullName evidence="18">Nitrogen regulation protein B</fullName>
    </alternativeName>
</protein>
<organism evidence="20 21">
    <name type="scientific">Saccharicrinis fermentans DSM 9555 = JCM 21142</name>
    <dbReference type="NCBI Taxonomy" id="869213"/>
    <lineage>
        <taxon>Bacteria</taxon>
        <taxon>Pseudomonadati</taxon>
        <taxon>Bacteroidota</taxon>
        <taxon>Bacteroidia</taxon>
        <taxon>Marinilabiliales</taxon>
        <taxon>Marinilabiliaceae</taxon>
        <taxon>Saccharicrinis</taxon>
    </lineage>
</organism>
<evidence type="ECO:0000256" key="17">
    <source>
        <dbReference type="ARBA" id="ARBA00024827"/>
    </source>
</evidence>
<dbReference type="InterPro" id="IPR011712">
    <property type="entry name" value="Sig_transdc_His_kin_sub3_dim/P"/>
</dbReference>
<evidence type="ECO:0000256" key="7">
    <source>
        <dbReference type="ARBA" id="ARBA00022490"/>
    </source>
</evidence>
<comment type="cofactor">
    <cofactor evidence="2">
        <name>[4Fe-4S] cluster</name>
        <dbReference type="ChEBI" id="CHEBI:49883"/>
    </cofactor>
</comment>
<proteinExistence type="predicted"/>
<dbReference type="RefSeq" id="WP_027471234.1">
    <property type="nucleotide sequence ID" value="NZ_BAMD01000019.1"/>
</dbReference>
<keyword evidence="21" id="KW-1185">Reference proteome</keyword>
<keyword evidence="10" id="KW-0479">Metal-binding</keyword>
<evidence type="ECO:0000256" key="13">
    <source>
        <dbReference type="ARBA" id="ARBA00022840"/>
    </source>
</evidence>
<evidence type="ECO:0000256" key="12">
    <source>
        <dbReference type="ARBA" id="ARBA00022777"/>
    </source>
</evidence>
<keyword evidence="11" id="KW-0547">Nucleotide-binding</keyword>
<dbReference type="PRINTS" id="PR00344">
    <property type="entry name" value="BCTRLSENSOR"/>
</dbReference>
<dbReference type="InterPro" id="IPR005467">
    <property type="entry name" value="His_kinase_dom"/>
</dbReference>
<dbReference type="CDD" id="cd16917">
    <property type="entry name" value="HATPase_UhpB-NarQ-NarX-like"/>
    <property type="match status" value="1"/>
</dbReference>
<dbReference type="GO" id="GO:0005737">
    <property type="term" value="C:cytoplasm"/>
    <property type="evidence" value="ECO:0007669"/>
    <property type="project" value="UniProtKB-SubCell"/>
</dbReference>
<dbReference type="GO" id="GO:0016020">
    <property type="term" value="C:membrane"/>
    <property type="evidence" value="ECO:0007669"/>
    <property type="project" value="InterPro"/>
</dbReference>
<evidence type="ECO:0000256" key="4">
    <source>
        <dbReference type="ARBA" id="ARBA00012438"/>
    </source>
</evidence>